<dbReference type="Gene3D" id="3.30.9.10">
    <property type="entry name" value="D-Amino Acid Oxidase, subunit A, domain 2"/>
    <property type="match status" value="1"/>
</dbReference>
<dbReference type="RefSeq" id="WP_008828965.1">
    <property type="nucleotide sequence ID" value="NZ_CP017077.1"/>
</dbReference>
<evidence type="ECO:0000313" key="2">
    <source>
        <dbReference type="EMBL" id="AOR80669.1"/>
    </source>
</evidence>
<dbReference type="SUPFAM" id="SSF51905">
    <property type="entry name" value="FAD/NAD(P)-binding domain"/>
    <property type="match status" value="1"/>
</dbReference>
<dbReference type="Gene3D" id="3.50.50.60">
    <property type="entry name" value="FAD/NAD(P)-binding domain"/>
    <property type="match status" value="1"/>
</dbReference>
<keyword evidence="3" id="KW-1185">Reference proteome</keyword>
<evidence type="ECO:0000259" key="1">
    <source>
        <dbReference type="Pfam" id="PF01494"/>
    </source>
</evidence>
<dbReference type="InterPro" id="IPR051704">
    <property type="entry name" value="FAD_aromatic-hydroxylase"/>
</dbReference>
<name>A0A1D8AEZ7_9SPHN</name>
<dbReference type="KEGG" id="nre:BES08_27985"/>
<dbReference type="InterPro" id="IPR036188">
    <property type="entry name" value="FAD/NAD-bd_sf"/>
</dbReference>
<dbReference type="GO" id="GO:0071949">
    <property type="term" value="F:FAD binding"/>
    <property type="evidence" value="ECO:0007669"/>
    <property type="project" value="InterPro"/>
</dbReference>
<proteinExistence type="predicted"/>
<keyword evidence="2" id="KW-0560">Oxidoreductase</keyword>
<dbReference type="PRINTS" id="PR00420">
    <property type="entry name" value="RNGMNOXGNASE"/>
</dbReference>
<dbReference type="PANTHER" id="PTHR46865:SF2">
    <property type="entry name" value="MONOOXYGENASE"/>
    <property type="match status" value="1"/>
</dbReference>
<feature type="domain" description="FAD-binding" evidence="1">
    <location>
        <begin position="4"/>
        <end position="335"/>
    </location>
</feature>
<dbReference type="Pfam" id="PF01494">
    <property type="entry name" value="FAD_binding_3"/>
    <property type="match status" value="1"/>
</dbReference>
<dbReference type="AlphaFoldDB" id="A0A1D8AEZ7"/>
<dbReference type="Proteomes" id="UP000094626">
    <property type="component" value="Plasmid pSA2"/>
</dbReference>
<organism evidence="2 3">
    <name type="scientific">Novosphingobium resinovorum</name>
    <dbReference type="NCBI Taxonomy" id="158500"/>
    <lineage>
        <taxon>Bacteria</taxon>
        <taxon>Pseudomonadati</taxon>
        <taxon>Pseudomonadota</taxon>
        <taxon>Alphaproteobacteria</taxon>
        <taxon>Sphingomonadales</taxon>
        <taxon>Sphingomonadaceae</taxon>
        <taxon>Novosphingobium</taxon>
    </lineage>
</organism>
<evidence type="ECO:0000313" key="3">
    <source>
        <dbReference type="Proteomes" id="UP000094626"/>
    </source>
</evidence>
<dbReference type="EMBL" id="CP017077">
    <property type="protein sequence ID" value="AOR80669.1"/>
    <property type="molecule type" value="Genomic_DNA"/>
</dbReference>
<dbReference type="PANTHER" id="PTHR46865">
    <property type="entry name" value="OXIDOREDUCTASE-RELATED"/>
    <property type="match status" value="1"/>
</dbReference>
<dbReference type="OrthoDB" id="5499180at2"/>
<dbReference type="InterPro" id="IPR002938">
    <property type="entry name" value="FAD-bd"/>
</dbReference>
<reference evidence="3" key="1">
    <citation type="journal article" date="2017" name="J. Biotechnol.">
        <title>Complete genome sequence of Novosphingobium resinovorum SA1, a versatile xenobiotic-degrading bacterium capable of utilizing sulfanilic acid.</title>
        <authorList>
            <person name="Hegedus B."/>
            <person name="Kos P.B."/>
            <person name="Balint B."/>
            <person name="Maroti G."/>
            <person name="Gan H.M."/>
            <person name="Perei K."/>
            <person name="Rakhely G."/>
        </authorList>
    </citation>
    <scope>NUCLEOTIDE SEQUENCE [LARGE SCALE GENOMIC DNA]</scope>
    <source>
        <strain evidence="3">SA1</strain>
    </source>
</reference>
<dbReference type="GO" id="GO:0004497">
    <property type="term" value="F:monooxygenase activity"/>
    <property type="evidence" value="ECO:0007669"/>
    <property type="project" value="UniProtKB-KW"/>
</dbReference>
<geneLocation type="plasmid" evidence="2 3">
    <name>pSA2</name>
</geneLocation>
<accession>A0A1D8AEZ7</accession>
<sequence>MTRKILVTGASIAGNTVAALLGRRGADVTVVERAPAFRDGGQNVDVRGVGREVLRRLGLEQAALGCGTGEQGTAWVHEDGSEAARFDADEIDGDGPTAEMEILRGDLARLLHDATGNEVAFRYDDHIVAIDEQEQMAVVTFASGTIERYDAVVIAEGVGSTTRDIIFADENVPRWMNMIIAYFTIPRTPDDNRMWRWFNAPGKRSVSLRPDHQGTTRAMLCLSKEPGGEQEWDSERQRAFLRDRFSDAGWETPRVLAAMHDADDFYFDVLRQVRMPRWSKGRVVLTGDAAWCATPLAGVGTTLAVTGSYVLAEELTRRDTVAQAFSAYEKQMRPIVEDGQRIPKIAPRLMHPKTRLGIRLLHGTLGLASLPPIRNAAVKLLGGEGVEVDLSRYS</sequence>
<protein>
    <submittedName>
        <fullName evidence="2">FAD-binding monooxygenase</fullName>
    </submittedName>
</protein>
<gene>
    <name evidence="2" type="ORF">BES08_27985</name>
</gene>
<keyword evidence="2" id="KW-0503">Monooxygenase</keyword>
<keyword evidence="2" id="KW-0614">Plasmid</keyword>